<evidence type="ECO:0000313" key="5">
    <source>
        <dbReference type="Proteomes" id="UP000663879"/>
    </source>
</evidence>
<feature type="compositionally biased region" description="Polar residues" evidence="2">
    <location>
        <begin position="209"/>
        <end position="220"/>
    </location>
</feature>
<dbReference type="PANTHER" id="PTHR16517">
    <property type="entry name" value="TUBBY-RELATED"/>
    <property type="match status" value="1"/>
</dbReference>
<dbReference type="InterPro" id="IPR025659">
    <property type="entry name" value="Tubby-like_C"/>
</dbReference>
<feature type="compositionally biased region" description="Basic and acidic residues" evidence="2">
    <location>
        <begin position="198"/>
        <end position="207"/>
    </location>
</feature>
<evidence type="ECO:0000259" key="3">
    <source>
        <dbReference type="Pfam" id="PF01167"/>
    </source>
</evidence>
<dbReference type="EMBL" id="CAJNOC010000107">
    <property type="protein sequence ID" value="CAF0715598.1"/>
    <property type="molecule type" value="Genomic_DNA"/>
</dbReference>
<feature type="compositionally biased region" description="Basic residues" evidence="2">
    <location>
        <begin position="72"/>
        <end position="81"/>
    </location>
</feature>
<feature type="compositionally biased region" description="Basic and acidic residues" evidence="2">
    <location>
        <begin position="47"/>
        <end position="56"/>
    </location>
</feature>
<dbReference type="Proteomes" id="UP000663879">
    <property type="component" value="Unassembled WGS sequence"/>
</dbReference>
<dbReference type="PRINTS" id="PR01573">
    <property type="entry name" value="SUPERTUBBY"/>
</dbReference>
<protein>
    <recommendedName>
        <fullName evidence="3">Tubby C-terminal domain-containing protein</fullName>
    </recommendedName>
</protein>
<feature type="compositionally biased region" description="Basic and acidic residues" evidence="2">
    <location>
        <begin position="82"/>
        <end position="91"/>
    </location>
</feature>
<proteinExistence type="inferred from homology"/>
<feature type="compositionally biased region" description="Basic and acidic residues" evidence="2">
    <location>
        <begin position="98"/>
        <end position="110"/>
    </location>
</feature>
<feature type="region of interest" description="Disordered" evidence="2">
    <location>
        <begin position="47"/>
        <end position="220"/>
    </location>
</feature>
<organism evidence="4 5">
    <name type="scientific">Brachionus calyciflorus</name>
    <dbReference type="NCBI Taxonomy" id="104777"/>
    <lineage>
        <taxon>Eukaryota</taxon>
        <taxon>Metazoa</taxon>
        <taxon>Spiralia</taxon>
        <taxon>Gnathifera</taxon>
        <taxon>Rotifera</taxon>
        <taxon>Eurotatoria</taxon>
        <taxon>Monogononta</taxon>
        <taxon>Pseudotrocha</taxon>
        <taxon>Ploima</taxon>
        <taxon>Brachionidae</taxon>
        <taxon>Brachionus</taxon>
    </lineage>
</organism>
<feature type="compositionally biased region" description="Basic and acidic residues" evidence="2">
    <location>
        <begin position="135"/>
        <end position="170"/>
    </location>
</feature>
<feature type="domain" description="Tubby C-terminal" evidence="3">
    <location>
        <begin position="366"/>
        <end position="451"/>
    </location>
</feature>
<dbReference type="Gene3D" id="3.20.90.10">
    <property type="entry name" value="Tubby Protein, Chain A"/>
    <property type="match status" value="1"/>
</dbReference>
<accession>A0A813MDF1</accession>
<sequence length="454" mass="52341">MSVTSFRAIVRNAGSLESENRINASFRSLNKYDQTLPRSKYDEILKEEKFDIEPVKETPPQPPNNNDEEKKERKKHRKHRENSKDTQNVRESRRRSKNREEKTTEKKIKESGNPLKNEDEEIMETFKRMASNRQRRAERNNSDEKNSEKENLKTNKLEDKVENHGRRDVLRSSSTNLATKKIAFEAPKPDSESEDEGDAKVSIEKQKSRSTPNNLLPGTNSTLSNSEYFKSIKFGDTLDFTLTPPPQGQMIHGKIICKKGLFNEYYFYLENICNSDLFLMKASRKMTSAKSYYTIDTINYDQYGKASTTEISCARIVSNMSRKKFKLDLSTNFVQFNNTEILNIAFKTNVGDPRKILSSASLCQGTKNSTNDRVTYFLKNKQPVFSMEQKKYVLNYNGRAKRSSKNNFQIIDESSPDDILMQLGKVETTHYSCDFSFPICALQAFGFALSNLCR</sequence>
<name>A0A813MDF1_9BILA</name>
<keyword evidence="5" id="KW-1185">Reference proteome</keyword>
<dbReference type="SUPFAM" id="SSF54518">
    <property type="entry name" value="Tubby C-terminal domain-like"/>
    <property type="match status" value="1"/>
</dbReference>
<dbReference type="PANTHER" id="PTHR16517:SF2">
    <property type="entry name" value="TUBBY-RELATED PROTEIN 4"/>
    <property type="match status" value="1"/>
</dbReference>
<evidence type="ECO:0000256" key="1">
    <source>
        <dbReference type="ARBA" id="ARBA00007129"/>
    </source>
</evidence>
<dbReference type="AlphaFoldDB" id="A0A813MDF1"/>
<dbReference type="InterPro" id="IPR000007">
    <property type="entry name" value="Tubby_C"/>
</dbReference>
<reference evidence="4" key="1">
    <citation type="submission" date="2021-02" db="EMBL/GenBank/DDBJ databases">
        <authorList>
            <person name="Nowell W R."/>
        </authorList>
    </citation>
    <scope>NUCLEOTIDE SEQUENCE</scope>
    <source>
        <strain evidence="4">Ploen Becks lab</strain>
    </source>
</reference>
<comment type="similarity">
    <text evidence="1">Belongs to the TUB family.</text>
</comment>
<dbReference type="Pfam" id="PF01167">
    <property type="entry name" value="Tub"/>
    <property type="match status" value="1"/>
</dbReference>
<gene>
    <name evidence="4" type="ORF">OXX778_LOCUS1599</name>
</gene>
<evidence type="ECO:0000313" key="4">
    <source>
        <dbReference type="EMBL" id="CAF0715598.1"/>
    </source>
</evidence>
<dbReference type="OrthoDB" id="8775810at2759"/>
<evidence type="ECO:0000256" key="2">
    <source>
        <dbReference type="SAM" id="MobiDB-lite"/>
    </source>
</evidence>
<comment type="caution">
    <text evidence="4">The sequence shown here is derived from an EMBL/GenBank/DDBJ whole genome shotgun (WGS) entry which is preliminary data.</text>
</comment>